<dbReference type="Pfam" id="PF02080">
    <property type="entry name" value="TrkA_C"/>
    <property type="match status" value="1"/>
</dbReference>
<proteinExistence type="predicted"/>
<dbReference type="GO" id="GO:0003677">
    <property type="term" value="F:DNA binding"/>
    <property type="evidence" value="ECO:0007669"/>
    <property type="project" value="UniProtKB-KW"/>
</dbReference>
<comment type="caution">
    <text evidence="7">The sequence shown here is derived from an EMBL/GenBank/DDBJ whole genome shotgun (WGS) entry which is preliminary data.</text>
</comment>
<dbReference type="Proteomes" id="UP000015961">
    <property type="component" value="Unassembled WGS sequence"/>
</dbReference>
<accession>S0KQ80</accession>
<dbReference type="PROSITE" id="PS51202">
    <property type="entry name" value="RCK_C"/>
    <property type="match status" value="1"/>
</dbReference>
<dbReference type="CDD" id="cd07377">
    <property type="entry name" value="WHTH_GntR"/>
    <property type="match status" value="1"/>
</dbReference>
<feature type="domain" description="RCK C-terminal" evidence="6">
    <location>
        <begin position="125"/>
        <end position="210"/>
    </location>
</feature>
<dbReference type="eggNOG" id="COG0490">
    <property type="taxonomic scope" value="Bacteria"/>
</dbReference>
<dbReference type="InterPro" id="IPR036388">
    <property type="entry name" value="WH-like_DNA-bd_sf"/>
</dbReference>
<dbReference type="SUPFAM" id="SSF46785">
    <property type="entry name" value="Winged helix' DNA-binding domain"/>
    <property type="match status" value="1"/>
</dbReference>
<dbReference type="InterPro" id="IPR036390">
    <property type="entry name" value="WH_DNA-bd_sf"/>
</dbReference>
<evidence type="ECO:0008006" key="9">
    <source>
        <dbReference type="Google" id="ProtNLM"/>
    </source>
</evidence>
<dbReference type="PANTHER" id="PTHR44846:SF1">
    <property type="entry name" value="MANNOSYL-D-GLYCERATE TRANSPORT_METABOLISM SYSTEM REPRESSOR MNGR-RELATED"/>
    <property type="match status" value="1"/>
</dbReference>
<dbReference type="SMART" id="SM00345">
    <property type="entry name" value="HTH_GNTR"/>
    <property type="match status" value="1"/>
</dbReference>
<dbReference type="InterPro" id="IPR006037">
    <property type="entry name" value="RCK_C"/>
</dbReference>
<keyword evidence="4" id="KW-0175">Coiled coil</keyword>
<evidence type="ECO:0000256" key="1">
    <source>
        <dbReference type="ARBA" id="ARBA00023015"/>
    </source>
</evidence>
<dbReference type="Gene3D" id="1.10.10.10">
    <property type="entry name" value="Winged helix-like DNA-binding domain superfamily/Winged helix DNA-binding domain"/>
    <property type="match status" value="1"/>
</dbReference>
<feature type="domain" description="HTH gntR-type" evidence="5">
    <location>
        <begin position="11"/>
        <end position="79"/>
    </location>
</feature>
<dbReference type="eggNOG" id="COG2186">
    <property type="taxonomic scope" value="Bacteria"/>
</dbReference>
<dbReference type="Pfam" id="PF00392">
    <property type="entry name" value="GntR"/>
    <property type="match status" value="1"/>
</dbReference>
<organism evidence="7 8">
    <name type="scientific">Enterococcus sulfureus ATCC 49903</name>
    <dbReference type="NCBI Taxonomy" id="1140003"/>
    <lineage>
        <taxon>Bacteria</taxon>
        <taxon>Bacillati</taxon>
        <taxon>Bacillota</taxon>
        <taxon>Bacilli</taxon>
        <taxon>Lactobacillales</taxon>
        <taxon>Enterococcaceae</taxon>
        <taxon>Enterococcus</taxon>
    </lineage>
</organism>
<name>S0KQ80_9ENTE</name>
<protein>
    <recommendedName>
        <fullName evidence="9">GntR family transcriptional regulator</fullName>
    </recommendedName>
</protein>
<dbReference type="OrthoDB" id="226679at2"/>
<evidence type="ECO:0000259" key="6">
    <source>
        <dbReference type="PROSITE" id="PS51202"/>
    </source>
</evidence>
<feature type="coiled-coil region" evidence="4">
    <location>
        <begin position="99"/>
        <end position="130"/>
    </location>
</feature>
<dbReference type="PROSITE" id="PS50949">
    <property type="entry name" value="HTH_GNTR"/>
    <property type="match status" value="1"/>
</dbReference>
<keyword evidence="3" id="KW-0804">Transcription</keyword>
<dbReference type="RefSeq" id="WP_016185646.1">
    <property type="nucleotide sequence ID" value="NZ_ASWO01000005.1"/>
</dbReference>
<evidence type="ECO:0000256" key="4">
    <source>
        <dbReference type="SAM" id="Coils"/>
    </source>
</evidence>
<dbReference type="GO" id="GO:0045892">
    <property type="term" value="P:negative regulation of DNA-templated transcription"/>
    <property type="evidence" value="ECO:0007669"/>
    <property type="project" value="TreeGrafter"/>
</dbReference>
<dbReference type="InterPro" id="IPR036721">
    <property type="entry name" value="RCK_C_sf"/>
</dbReference>
<sequence length="214" mass="24482">MGEKTKTTTGLPKYQQVAIEIAERIVEGRYHIGEKIHARSTLATHFNVSPETARKAINVLVDLQIMDVKHGSGAFVSSKEKAHDFVEQYKGIQTIQMIREDMKESIQRSKEEAERQYQLLNDLVRQMKQVHDQLPFVPYEIFLTSEARNLEVSIKDLNFWHQTGGTIIAIQTDTETIISPGPYAKLSAGNRVFFVGSEVVYQRVSNFFYTNESR</sequence>
<dbReference type="GO" id="GO:0006813">
    <property type="term" value="P:potassium ion transport"/>
    <property type="evidence" value="ECO:0007669"/>
    <property type="project" value="InterPro"/>
</dbReference>
<gene>
    <name evidence="7" type="ORF">I573_01486</name>
</gene>
<evidence type="ECO:0000256" key="2">
    <source>
        <dbReference type="ARBA" id="ARBA00023125"/>
    </source>
</evidence>
<keyword evidence="1" id="KW-0805">Transcription regulation</keyword>
<dbReference type="STRING" id="1140003.OMY_01194"/>
<dbReference type="InterPro" id="IPR000524">
    <property type="entry name" value="Tscrpt_reg_HTH_GntR"/>
</dbReference>
<dbReference type="InterPro" id="IPR050679">
    <property type="entry name" value="Bact_HTH_transcr_reg"/>
</dbReference>
<dbReference type="GO" id="GO:0008324">
    <property type="term" value="F:monoatomic cation transmembrane transporter activity"/>
    <property type="evidence" value="ECO:0007669"/>
    <property type="project" value="InterPro"/>
</dbReference>
<dbReference type="Gene3D" id="3.30.70.1450">
    <property type="entry name" value="Regulator of K+ conductance, C-terminal domain"/>
    <property type="match status" value="1"/>
</dbReference>
<dbReference type="GO" id="GO:0003700">
    <property type="term" value="F:DNA-binding transcription factor activity"/>
    <property type="evidence" value="ECO:0007669"/>
    <property type="project" value="InterPro"/>
</dbReference>
<dbReference type="AlphaFoldDB" id="S0KQ80"/>
<keyword evidence="2" id="KW-0238">DNA-binding</keyword>
<dbReference type="SUPFAM" id="SSF116726">
    <property type="entry name" value="TrkA C-terminal domain-like"/>
    <property type="match status" value="1"/>
</dbReference>
<keyword evidence="8" id="KW-1185">Reference proteome</keyword>
<evidence type="ECO:0000313" key="7">
    <source>
        <dbReference type="EMBL" id="EOT83761.1"/>
    </source>
</evidence>
<evidence type="ECO:0000256" key="3">
    <source>
        <dbReference type="ARBA" id="ARBA00023163"/>
    </source>
</evidence>
<evidence type="ECO:0000259" key="5">
    <source>
        <dbReference type="PROSITE" id="PS50949"/>
    </source>
</evidence>
<reference evidence="7 8" key="1">
    <citation type="submission" date="2013-03" db="EMBL/GenBank/DDBJ databases">
        <title>The Genome Sequence of Enterococcus sulfureus ATCC_49903 (PacBio/Illumina hybrid assembly).</title>
        <authorList>
            <consortium name="The Broad Institute Genomics Platform"/>
            <consortium name="The Broad Institute Genome Sequencing Center for Infectious Disease"/>
            <person name="Earl A."/>
            <person name="Russ C."/>
            <person name="Gilmore M."/>
            <person name="Surin D."/>
            <person name="Walker B."/>
            <person name="Young S."/>
            <person name="Zeng Q."/>
            <person name="Gargeya S."/>
            <person name="Fitzgerald M."/>
            <person name="Haas B."/>
            <person name="Abouelleil A."/>
            <person name="Allen A.W."/>
            <person name="Alvarado L."/>
            <person name="Arachchi H.M."/>
            <person name="Berlin A.M."/>
            <person name="Chapman S.B."/>
            <person name="Gainer-Dewar J."/>
            <person name="Goldberg J."/>
            <person name="Griggs A."/>
            <person name="Gujja S."/>
            <person name="Hansen M."/>
            <person name="Howarth C."/>
            <person name="Imamovic A."/>
            <person name="Ireland A."/>
            <person name="Larimer J."/>
            <person name="McCowan C."/>
            <person name="Murphy C."/>
            <person name="Pearson M."/>
            <person name="Poon T.W."/>
            <person name="Priest M."/>
            <person name="Roberts A."/>
            <person name="Saif S."/>
            <person name="Shea T."/>
            <person name="Sisk P."/>
            <person name="Sykes S."/>
            <person name="Wortman J."/>
            <person name="Nusbaum C."/>
            <person name="Birren B."/>
        </authorList>
    </citation>
    <scope>NUCLEOTIDE SEQUENCE [LARGE SCALE GENOMIC DNA]</scope>
    <source>
        <strain evidence="7 8">ATCC 49903</strain>
    </source>
</reference>
<evidence type="ECO:0000313" key="8">
    <source>
        <dbReference type="Proteomes" id="UP000015961"/>
    </source>
</evidence>
<dbReference type="PANTHER" id="PTHR44846">
    <property type="entry name" value="MANNOSYL-D-GLYCERATE TRANSPORT/METABOLISM SYSTEM REPRESSOR MNGR-RELATED"/>
    <property type="match status" value="1"/>
</dbReference>
<dbReference type="PATRIC" id="fig|1140003.3.peg.1151"/>
<dbReference type="EMBL" id="ASWO01000005">
    <property type="protein sequence ID" value="EOT83761.1"/>
    <property type="molecule type" value="Genomic_DNA"/>
</dbReference>